<sequence length="489" mass="56527">MTAITLLIRELYDLSDAFWHNEFNFARSLQYYHTKHRLRLFWFYCREHWLRQYTSLSGYNAIKSMQHAAATDIDFAAIEASTSYQAIEHFDHQQADSLSDIEIVNGMDFNASFYEYSDAQPKYSTDEIGQLCEGVSFTFTGKIAINCERFSINFMYKNETRDVALHINPRLPQNYIVRNTKVHDVWGREEVSSALPFLLRRGDRFAIQVFITDVCYMISINGHHFTEYSHRVPYSGVKHLEVKGDVEDVEMQRTIVQSYPQRLKESAARVIEEHLSAEMDEVDANAEEIISIPREWCLISAPAKISDNSSKTCQVSADQGLTLPYYGGITPKSLKEGRCLKIEGRVRLLPHSFYINLQQGQNIWPHPVIAFHLNPRFSQTSSGAIGKAVVCRNAWYDGSWAQEERSELDTNLRPGRTFCLAIVCSKDSFEVYVNHKFITEFKFHVKPDIVDTVYIQGDVKLWNVSLEPNPMIKGKNVRIYHNPIYTEEY</sequence>
<dbReference type="FunFam" id="2.60.120.200:FF:000180">
    <property type="entry name" value="Galectin"/>
    <property type="match status" value="1"/>
</dbReference>
<organism evidence="5 6">
    <name type="scientific">Drosophila virilis</name>
    <name type="common">Fruit fly</name>
    <dbReference type="NCBI Taxonomy" id="7244"/>
    <lineage>
        <taxon>Eukaryota</taxon>
        <taxon>Metazoa</taxon>
        <taxon>Ecdysozoa</taxon>
        <taxon>Arthropoda</taxon>
        <taxon>Hexapoda</taxon>
        <taxon>Insecta</taxon>
        <taxon>Pterygota</taxon>
        <taxon>Neoptera</taxon>
        <taxon>Endopterygota</taxon>
        <taxon>Diptera</taxon>
        <taxon>Brachycera</taxon>
        <taxon>Muscomorpha</taxon>
        <taxon>Ephydroidea</taxon>
        <taxon>Drosophilidae</taxon>
        <taxon>Drosophila</taxon>
    </lineage>
</organism>
<evidence type="ECO:0000313" key="5">
    <source>
        <dbReference type="EMBL" id="EDW71171.1"/>
    </source>
</evidence>
<reference evidence="5 6" key="1">
    <citation type="journal article" date="2007" name="Nature">
        <title>Evolution of genes and genomes on the Drosophila phylogeny.</title>
        <authorList>
            <consortium name="Drosophila 12 Genomes Consortium"/>
            <person name="Clark A.G."/>
            <person name="Eisen M.B."/>
            <person name="Smith D.R."/>
            <person name="Bergman C.M."/>
            <person name="Oliver B."/>
            <person name="Markow T.A."/>
            <person name="Kaufman T.C."/>
            <person name="Kellis M."/>
            <person name="Gelbart W."/>
            <person name="Iyer V.N."/>
            <person name="Pollard D.A."/>
            <person name="Sackton T.B."/>
            <person name="Larracuente A.M."/>
            <person name="Singh N.D."/>
            <person name="Abad J.P."/>
            <person name="Abt D.N."/>
            <person name="Adryan B."/>
            <person name="Aguade M."/>
            <person name="Akashi H."/>
            <person name="Anderson W.W."/>
            <person name="Aquadro C.F."/>
            <person name="Ardell D.H."/>
            <person name="Arguello R."/>
            <person name="Artieri C.G."/>
            <person name="Barbash D.A."/>
            <person name="Barker D."/>
            <person name="Barsanti P."/>
            <person name="Batterham P."/>
            <person name="Batzoglou S."/>
            <person name="Begun D."/>
            <person name="Bhutkar A."/>
            <person name="Blanco E."/>
            <person name="Bosak S.A."/>
            <person name="Bradley R.K."/>
            <person name="Brand A.D."/>
            <person name="Brent M.R."/>
            <person name="Brooks A.N."/>
            <person name="Brown R.H."/>
            <person name="Butlin R.K."/>
            <person name="Caggese C."/>
            <person name="Calvi B.R."/>
            <person name="Bernardo de Carvalho A."/>
            <person name="Caspi A."/>
            <person name="Castrezana S."/>
            <person name="Celniker S.E."/>
            <person name="Chang J.L."/>
            <person name="Chapple C."/>
            <person name="Chatterji S."/>
            <person name="Chinwalla A."/>
            <person name="Civetta A."/>
            <person name="Clifton S.W."/>
            <person name="Comeron J.M."/>
            <person name="Costello J.C."/>
            <person name="Coyne J.A."/>
            <person name="Daub J."/>
            <person name="David R.G."/>
            <person name="Delcher A.L."/>
            <person name="Delehaunty K."/>
            <person name="Do C.B."/>
            <person name="Ebling H."/>
            <person name="Edwards K."/>
            <person name="Eickbush T."/>
            <person name="Evans J.D."/>
            <person name="Filipski A."/>
            <person name="Findeiss S."/>
            <person name="Freyhult E."/>
            <person name="Fulton L."/>
            <person name="Fulton R."/>
            <person name="Garcia A.C."/>
            <person name="Gardiner A."/>
            <person name="Garfield D.A."/>
            <person name="Garvin B.E."/>
            <person name="Gibson G."/>
            <person name="Gilbert D."/>
            <person name="Gnerre S."/>
            <person name="Godfrey J."/>
            <person name="Good R."/>
            <person name="Gotea V."/>
            <person name="Gravely B."/>
            <person name="Greenberg A.J."/>
            <person name="Griffiths-Jones S."/>
            <person name="Gross S."/>
            <person name="Guigo R."/>
            <person name="Gustafson E.A."/>
            <person name="Haerty W."/>
            <person name="Hahn M.W."/>
            <person name="Halligan D.L."/>
            <person name="Halpern A.L."/>
            <person name="Halter G.M."/>
            <person name="Han M.V."/>
            <person name="Heger A."/>
            <person name="Hillier L."/>
            <person name="Hinrichs A.S."/>
            <person name="Holmes I."/>
            <person name="Hoskins R.A."/>
            <person name="Hubisz M.J."/>
            <person name="Hultmark D."/>
            <person name="Huntley M.A."/>
            <person name="Jaffe D.B."/>
            <person name="Jagadeeshan S."/>
            <person name="Jeck W.R."/>
            <person name="Johnson J."/>
            <person name="Jones C.D."/>
            <person name="Jordan W.C."/>
            <person name="Karpen G.H."/>
            <person name="Kataoka E."/>
            <person name="Keightley P.D."/>
            <person name="Kheradpour P."/>
            <person name="Kirkness E.F."/>
            <person name="Koerich L.B."/>
            <person name="Kristiansen K."/>
            <person name="Kudrna D."/>
            <person name="Kulathinal R.J."/>
            <person name="Kumar S."/>
            <person name="Kwok R."/>
            <person name="Lander E."/>
            <person name="Langley C.H."/>
            <person name="Lapoint R."/>
            <person name="Lazzaro B.P."/>
            <person name="Lee S.J."/>
            <person name="Levesque L."/>
            <person name="Li R."/>
            <person name="Lin C.F."/>
            <person name="Lin M.F."/>
            <person name="Lindblad-Toh K."/>
            <person name="Llopart A."/>
            <person name="Long M."/>
            <person name="Low L."/>
            <person name="Lozovsky E."/>
            <person name="Lu J."/>
            <person name="Luo M."/>
            <person name="Machado C.A."/>
            <person name="Makalowski W."/>
            <person name="Marzo M."/>
            <person name="Matsuda M."/>
            <person name="Matzkin L."/>
            <person name="McAllister B."/>
            <person name="McBride C.S."/>
            <person name="McKernan B."/>
            <person name="McKernan K."/>
            <person name="Mendez-Lago M."/>
            <person name="Minx P."/>
            <person name="Mollenhauer M.U."/>
            <person name="Montooth K."/>
            <person name="Mount S.M."/>
            <person name="Mu X."/>
            <person name="Myers E."/>
            <person name="Negre B."/>
            <person name="Newfeld S."/>
            <person name="Nielsen R."/>
            <person name="Noor M.A."/>
            <person name="O'Grady P."/>
            <person name="Pachter L."/>
            <person name="Papaceit M."/>
            <person name="Parisi M.J."/>
            <person name="Parisi M."/>
            <person name="Parts L."/>
            <person name="Pedersen J.S."/>
            <person name="Pesole G."/>
            <person name="Phillippy A.M."/>
            <person name="Ponting C.P."/>
            <person name="Pop M."/>
            <person name="Porcelli D."/>
            <person name="Powell J.R."/>
            <person name="Prohaska S."/>
            <person name="Pruitt K."/>
            <person name="Puig M."/>
            <person name="Quesneville H."/>
            <person name="Ram K.R."/>
            <person name="Rand D."/>
            <person name="Rasmussen M.D."/>
            <person name="Reed L.K."/>
            <person name="Reenan R."/>
            <person name="Reily A."/>
            <person name="Remington K.A."/>
            <person name="Rieger T.T."/>
            <person name="Ritchie M.G."/>
            <person name="Robin C."/>
            <person name="Rogers Y.H."/>
            <person name="Rohde C."/>
            <person name="Rozas J."/>
            <person name="Rubenfield M.J."/>
            <person name="Ruiz A."/>
            <person name="Russo S."/>
            <person name="Salzberg S.L."/>
            <person name="Sanchez-Gracia A."/>
            <person name="Saranga D.J."/>
            <person name="Sato H."/>
            <person name="Schaeffer S.W."/>
            <person name="Schatz M.C."/>
            <person name="Schlenke T."/>
            <person name="Schwartz R."/>
            <person name="Segarra C."/>
            <person name="Singh R.S."/>
            <person name="Sirot L."/>
            <person name="Sirota M."/>
            <person name="Sisneros N.B."/>
            <person name="Smith C.D."/>
            <person name="Smith T.F."/>
            <person name="Spieth J."/>
            <person name="Stage D.E."/>
            <person name="Stark A."/>
            <person name="Stephan W."/>
            <person name="Strausberg R.L."/>
            <person name="Strempel S."/>
            <person name="Sturgill D."/>
            <person name="Sutton G."/>
            <person name="Sutton G.G."/>
            <person name="Tao W."/>
            <person name="Teichmann S."/>
            <person name="Tobari Y.N."/>
            <person name="Tomimura Y."/>
            <person name="Tsolas J.M."/>
            <person name="Valente V.L."/>
            <person name="Venter E."/>
            <person name="Venter J.C."/>
            <person name="Vicario S."/>
            <person name="Vieira F.G."/>
            <person name="Vilella A.J."/>
            <person name="Villasante A."/>
            <person name="Walenz B."/>
            <person name="Wang J."/>
            <person name="Wasserman M."/>
            <person name="Watts T."/>
            <person name="Wilson D."/>
            <person name="Wilson R.K."/>
            <person name="Wing R.A."/>
            <person name="Wolfner M.F."/>
            <person name="Wong A."/>
            <person name="Wong G.K."/>
            <person name="Wu C.I."/>
            <person name="Wu G."/>
            <person name="Yamamoto D."/>
            <person name="Yang H.P."/>
            <person name="Yang S.P."/>
            <person name="Yorke J.A."/>
            <person name="Yoshida K."/>
            <person name="Zdobnov E."/>
            <person name="Zhang P."/>
            <person name="Zhang Y."/>
            <person name="Zimin A.V."/>
            <person name="Baldwin J."/>
            <person name="Abdouelleil A."/>
            <person name="Abdulkadir J."/>
            <person name="Abebe A."/>
            <person name="Abera B."/>
            <person name="Abreu J."/>
            <person name="Acer S.C."/>
            <person name="Aftuck L."/>
            <person name="Alexander A."/>
            <person name="An P."/>
            <person name="Anderson E."/>
            <person name="Anderson S."/>
            <person name="Arachi H."/>
            <person name="Azer M."/>
            <person name="Bachantsang P."/>
            <person name="Barry A."/>
            <person name="Bayul T."/>
            <person name="Berlin A."/>
            <person name="Bessette D."/>
            <person name="Bloom T."/>
            <person name="Blye J."/>
            <person name="Boguslavskiy L."/>
            <person name="Bonnet C."/>
            <person name="Boukhgalter B."/>
            <person name="Bourzgui I."/>
            <person name="Brown A."/>
            <person name="Cahill P."/>
            <person name="Channer S."/>
            <person name="Cheshatsang Y."/>
            <person name="Chuda L."/>
            <person name="Citroen M."/>
            <person name="Collymore A."/>
            <person name="Cooke P."/>
            <person name="Costello M."/>
            <person name="D'Aco K."/>
            <person name="Daza R."/>
            <person name="De Haan G."/>
            <person name="DeGray S."/>
            <person name="DeMaso C."/>
            <person name="Dhargay N."/>
            <person name="Dooley K."/>
            <person name="Dooley E."/>
            <person name="Doricent M."/>
            <person name="Dorje P."/>
            <person name="Dorjee K."/>
            <person name="Dupes A."/>
            <person name="Elong R."/>
            <person name="Falk J."/>
            <person name="Farina A."/>
            <person name="Faro S."/>
            <person name="Ferguson D."/>
            <person name="Fisher S."/>
            <person name="Foley C.D."/>
            <person name="Franke A."/>
            <person name="Friedrich D."/>
            <person name="Gadbois L."/>
            <person name="Gearin G."/>
            <person name="Gearin C.R."/>
            <person name="Giannoukos G."/>
            <person name="Goode T."/>
            <person name="Graham J."/>
            <person name="Grandbois E."/>
            <person name="Grewal S."/>
            <person name="Gyaltsen K."/>
            <person name="Hafez N."/>
            <person name="Hagos B."/>
            <person name="Hall J."/>
            <person name="Henson C."/>
            <person name="Hollinger A."/>
            <person name="Honan T."/>
            <person name="Huard M.D."/>
            <person name="Hughes L."/>
            <person name="Hurhula B."/>
            <person name="Husby M.E."/>
            <person name="Kamat A."/>
            <person name="Kanga B."/>
            <person name="Kashin S."/>
            <person name="Khazanovich D."/>
            <person name="Kisner P."/>
            <person name="Lance K."/>
            <person name="Lara M."/>
            <person name="Lee W."/>
            <person name="Lennon N."/>
            <person name="Letendre F."/>
            <person name="LeVine R."/>
            <person name="Lipovsky A."/>
            <person name="Liu X."/>
            <person name="Liu J."/>
            <person name="Liu S."/>
            <person name="Lokyitsang T."/>
            <person name="Lokyitsang Y."/>
            <person name="Lubonja R."/>
            <person name="Lui A."/>
            <person name="MacDonald P."/>
            <person name="Magnisalis V."/>
            <person name="Maru K."/>
            <person name="Matthews C."/>
            <person name="McCusker W."/>
            <person name="McDonough S."/>
            <person name="Mehta T."/>
            <person name="Meldrim J."/>
            <person name="Meneus L."/>
            <person name="Mihai O."/>
            <person name="Mihalev A."/>
            <person name="Mihova T."/>
            <person name="Mittelman R."/>
            <person name="Mlenga V."/>
            <person name="Montmayeur A."/>
            <person name="Mulrain L."/>
            <person name="Navidi A."/>
            <person name="Naylor J."/>
            <person name="Negash T."/>
            <person name="Nguyen T."/>
            <person name="Nguyen N."/>
            <person name="Nicol R."/>
            <person name="Norbu C."/>
            <person name="Norbu N."/>
            <person name="Novod N."/>
            <person name="O'Neill B."/>
            <person name="Osman S."/>
            <person name="Markiewicz E."/>
            <person name="Oyono O.L."/>
            <person name="Patti C."/>
            <person name="Phunkhang P."/>
            <person name="Pierre F."/>
            <person name="Priest M."/>
            <person name="Raghuraman S."/>
            <person name="Rege F."/>
            <person name="Reyes R."/>
            <person name="Rise C."/>
            <person name="Rogov P."/>
            <person name="Ross K."/>
            <person name="Ryan E."/>
            <person name="Settipalli S."/>
            <person name="Shea T."/>
            <person name="Sherpa N."/>
            <person name="Shi L."/>
            <person name="Shih D."/>
            <person name="Sparrow T."/>
            <person name="Spaulding J."/>
            <person name="Stalker J."/>
            <person name="Stange-Thomann N."/>
            <person name="Stavropoulos S."/>
            <person name="Stone C."/>
            <person name="Strader C."/>
            <person name="Tesfaye S."/>
            <person name="Thomson T."/>
            <person name="Thoulutsang Y."/>
            <person name="Thoulutsang D."/>
            <person name="Topham K."/>
            <person name="Topping I."/>
            <person name="Tsamla T."/>
            <person name="Vassiliev H."/>
            <person name="Vo A."/>
            <person name="Wangchuk T."/>
            <person name="Wangdi T."/>
            <person name="Weiand M."/>
            <person name="Wilkinson J."/>
            <person name="Wilson A."/>
            <person name="Yadav S."/>
            <person name="Young G."/>
            <person name="Yu Q."/>
            <person name="Zembek L."/>
            <person name="Zhong D."/>
            <person name="Zimmer A."/>
            <person name="Zwirko Z."/>
            <person name="Jaffe D.B."/>
            <person name="Alvarez P."/>
            <person name="Brockman W."/>
            <person name="Butler J."/>
            <person name="Chin C."/>
            <person name="Gnerre S."/>
            <person name="Grabherr M."/>
            <person name="Kleber M."/>
            <person name="Mauceli E."/>
            <person name="MacCallum I."/>
        </authorList>
    </citation>
    <scope>NUCLEOTIDE SEQUENCE [LARGE SCALE GENOMIC DNA]</scope>
    <source>
        <strain evidence="6">Tucson 15010-1051.87</strain>
    </source>
</reference>
<dbReference type="Gene3D" id="2.60.120.200">
    <property type="match status" value="2"/>
</dbReference>
<dbReference type="HOGENOM" id="CLU_037794_0_0_1"/>
<dbReference type="PANTHER" id="PTHR11346:SF185">
    <property type="entry name" value="GALECTIN"/>
    <property type="match status" value="1"/>
</dbReference>
<evidence type="ECO:0000313" key="6">
    <source>
        <dbReference type="Proteomes" id="UP000008792"/>
    </source>
</evidence>
<feature type="domain" description="Galectin" evidence="4">
    <location>
        <begin position="123"/>
        <end position="255"/>
    </location>
</feature>
<dbReference type="PhylomeDB" id="B4MDB0"/>
<dbReference type="Proteomes" id="UP000008792">
    <property type="component" value="Unassembled WGS sequence"/>
</dbReference>
<dbReference type="InterPro" id="IPR013320">
    <property type="entry name" value="ConA-like_dom_sf"/>
</dbReference>
<dbReference type="AlphaFoldDB" id="B4MDB0"/>
<dbReference type="KEGG" id="dvi:6635756"/>
<feature type="domain" description="Galectin" evidence="4">
    <location>
        <begin position="326"/>
        <end position="467"/>
    </location>
</feature>
<proteinExistence type="predicted"/>
<dbReference type="GO" id="GO:0003723">
    <property type="term" value="F:RNA binding"/>
    <property type="evidence" value="ECO:0007669"/>
    <property type="project" value="UniProtKB-KW"/>
</dbReference>
<dbReference type="GO" id="GO:0030246">
    <property type="term" value="F:carbohydrate binding"/>
    <property type="evidence" value="ECO:0007669"/>
    <property type="project" value="UniProtKB-UniRule"/>
</dbReference>
<dbReference type="Pfam" id="PF00337">
    <property type="entry name" value="Gal-bind_lectin"/>
    <property type="match status" value="2"/>
</dbReference>
<dbReference type="PROSITE" id="PS50889">
    <property type="entry name" value="S4"/>
    <property type="match status" value="1"/>
</dbReference>
<dbReference type="SMR" id="B4MDB0"/>
<name>B4MDB0_DROVI</name>
<evidence type="ECO:0000256" key="3">
    <source>
        <dbReference type="RuleBase" id="RU102079"/>
    </source>
</evidence>
<evidence type="ECO:0000256" key="2">
    <source>
        <dbReference type="PROSITE-ProRule" id="PRU00182"/>
    </source>
</evidence>
<dbReference type="InterPro" id="IPR044156">
    <property type="entry name" value="Galectin-like"/>
</dbReference>
<keyword evidence="6" id="KW-1185">Reference proteome</keyword>
<dbReference type="SMART" id="SM00276">
    <property type="entry name" value="GLECT"/>
    <property type="match status" value="2"/>
</dbReference>
<dbReference type="eggNOG" id="KOG3587">
    <property type="taxonomic scope" value="Eukaryota"/>
</dbReference>
<dbReference type="PANTHER" id="PTHR11346">
    <property type="entry name" value="GALECTIN"/>
    <property type="match status" value="1"/>
</dbReference>
<dbReference type="PROSITE" id="PS51304">
    <property type="entry name" value="GALECTIN"/>
    <property type="match status" value="2"/>
</dbReference>
<evidence type="ECO:0000256" key="1">
    <source>
        <dbReference type="ARBA" id="ARBA00022734"/>
    </source>
</evidence>
<gene>
    <name evidence="5" type="primary">Dvir\GJ16209</name>
    <name evidence="5" type="ORF">Dvir_GJ16209</name>
</gene>
<dbReference type="FunCoup" id="B4MDB0">
    <property type="interactions" value="269"/>
</dbReference>
<accession>B4MDB0</accession>
<dbReference type="EMBL" id="CH940661">
    <property type="protein sequence ID" value="EDW71171.1"/>
    <property type="molecule type" value="Genomic_DNA"/>
</dbReference>
<evidence type="ECO:0000259" key="4">
    <source>
        <dbReference type="PROSITE" id="PS51304"/>
    </source>
</evidence>
<dbReference type="GO" id="GO:0016936">
    <property type="term" value="F:galactoside binding"/>
    <property type="evidence" value="ECO:0007669"/>
    <property type="project" value="TreeGrafter"/>
</dbReference>
<keyword evidence="1 3" id="KW-0430">Lectin</keyword>
<dbReference type="CDD" id="cd00070">
    <property type="entry name" value="GLECT"/>
    <property type="match status" value="2"/>
</dbReference>
<dbReference type="InParanoid" id="B4MDB0"/>
<dbReference type="OrthoDB" id="5795596at2759"/>
<dbReference type="OMA" id="IRCEYEG"/>
<dbReference type="SMART" id="SM00908">
    <property type="entry name" value="Gal-bind_lectin"/>
    <property type="match status" value="2"/>
</dbReference>
<dbReference type="InterPro" id="IPR001079">
    <property type="entry name" value="Galectin_CRD"/>
</dbReference>
<keyword evidence="2" id="KW-0694">RNA-binding</keyword>
<protein>
    <recommendedName>
        <fullName evidence="3">Galectin</fullName>
    </recommendedName>
</protein>
<dbReference type="SUPFAM" id="SSF49899">
    <property type="entry name" value="Concanavalin A-like lectins/glucanases"/>
    <property type="match status" value="2"/>
</dbReference>